<dbReference type="SUPFAM" id="SSF52980">
    <property type="entry name" value="Restriction endonuclease-like"/>
    <property type="match status" value="1"/>
</dbReference>
<keyword evidence="1" id="KW-0175">Coiled coil</keyword>
<dbReference type="Gene3D" id="3.90.320.10">
    <property type="match status" value="1"/>
</dbReference>
<keyword evidence="3" id="KW-0540">Nuclease</keyword>
<keyword evidence="4" id="KW-1185">Reference proteome</keyword>
<feature type="domain" description="YqaJ viral recombinase" evidence="2">
    <location>
        <begin position="17"/>
        <end position="154"/>
    </location>
</feature>
<dbReference type="EMBL" id="FQUS01000020">
    <property type="protein sequence ID" value="SHG17224.1"/>
    <property type="molecule type" value="Genomic_DNA"/>
</dbReference>
<accession>A0A1M5HMP2</accession>
<gene>
    <name evidence="3" type="ORF">SAMN05443144_12090</name>
</gene>
<dbReference type="InterPro" id="IPR017482">
    <property type="entry name" value="Lambda-type_endonuclease"/>
</dbReference>
<dbReference type="AlphaFoldDB" id="A0A1M5HMP2"/>
<organism evidence="3 4">
    <name type="scientific">Fodinibius roseus</name>
    <dbReference type="NCBI Taxonomy" id="1194090"/>
    <lineage>
        <taxon>Bacteria</taxon>
        <taxon>Pseudomonadati</taxon>
        <taxon>Balneolota</taxon>
        <taxon>Balneolia</taxon>
        <taxon>Balneolales</taxon>
        <taxon>Balneolaceae</taxon>
        <taxon>Fodinibius</taxon>
    </lineage>
</organism>
<dbReference type="GO" id="GO:0004519">
    <property type="term" value="F:endonuclease activity"/>
    <property type="evidence" value="ECO:0007669"/>
    <property type="project" value="UniProtKB-KW"/>
</dbReference>
<evidence type="ECO:0000313" key="3">
    <source>
        <dbReference type="EMBL" id="SHG17224.1"/>
    </source>
</evidence>
<dbReference type="PANTHER" id="PTHR46609">
    <property type="entry name" value="EXONUCLEASE, PHAGE-TYPE/RECB, C-TERMINAL DOMAIN-CONTAINING PROTEIN"/>
    <property type="match status" value="1"/>
</dbReference>
<dbReference type="InterPro" id="IPR051703">
    <property type="entry name" value="NF-kappa-B_Signaling_Reg"/>
</dbReference>
<dbReference type="InterPro" id="IPR011335">
    <property type="entry name" value="Restrct_endonuc-II-like"/>
</dbReference>
<dbReference type="PANTHER" id="PTHR46609:SF6">
    <property type="entry name" value="EXONUCLEASE, PHAGE-TYPE_RECB, C-TERMINAL DOMAIN-CONTAINING PROTEIN-RELATED"/>
    <property type="match status" value="1"/>
</dbReference>
<keyword evidence="3" id="KW-0378">Hydrolase</keyword>
<sequence>MYTQSNLESEEIPSEAWVKERRNYIGGSDVAAILQQSSFKTPLQVWLRKQGVIDPTQSTPIMEFGNVFEPVMASYFEDITGLKTRRVNKPFVHEEHEFLRANIDRQILNTDGVPGTGVLELKTTNSHRLNALGGQYPLEWEFQIQHYLGLTGYQYGYLFIYERDTCEFYEPILVERNEEFITENTQQLIEWWQAHMVEGNRPDPTSEEDLLILYPDSSDGKVVEASPTTQKLYEELKQVRGEKSKLEDRETELKNQLKEEIGDGERLVYGGHTLITWKSHTSRRLDTSKLREEQPGVYADYQTKSSYRRFSIK</sequence>
<reference evidence="3 4" key="1">
    <citation type="submission" date="2016-11" db="EMBL/GenBank/DDBJ databases">
        <authorList>
            <person name="Jaros S."/>
            <person name="Januszkiewicz K."/>
            <person name="Wedrychowicz H."/>
        </authorList>
    </citation>
    <scope>NUCLEOTIDE SEQUENCE [LARGE SCALE GENOMIC DNA]</scope>
    <source>
        <strain evidence="3 4">DSM 21986</strain>
    </source>
</reference>
<dbReference type="Pfam" id="PF09588">
    <property type="entry name" value="YqaJ"/>
    <property type="match status" value="1"/>
</dbReference>
<evidence type="ECO:0000259" key="2">
    <source>
        <dbReference type="Pfam" id="PF09588"/>
    </source>
</evidence>
<dbReference type="STRING" id="1194090.SAMN05443144_12090"/>
<dbReference type="InterPro" id="IPR019080">
    <property type="entry name" value="YqaJ_viral_recombinase"/>
</dbReference>
<evidence type="ECO:0000256" key="1">
    <source>
        <dbReference type="SAM" id="Coils"/>
    </source>
</evidence>
<evidence type="ECO:0000313" key="4">
    <source>
        <dbReference type="Proteomes" id="UP000184041"/>
    </source>
</evidence>
<dbReference type="RefSeq" id="WP_073067023.1">
    <property type="nucleotide sequence ID" value="NZ_FQUS01000020.1"/>
</dbReference>
<dbReference type="InterPro" id="IPR011604">
    <property type="entry name" value="PDDEXK-like_dom_sf"/>
</dbReference>
<name>A0A1M5HMP2_9BACT</name>
<keyword evidence="3" id="KW-0255">Endonuclease</keyword>
<feature type="coiled-coil region" evidence="1">
    <location>
        <begin position="229"/>
        <end position="263"/>
    </location>
</feature>
<proteinExistence type="predicted"/>
<protein>
    <submittedName>
        <fullName evidence="3">Putative phage-type endonuclease</fullName>
    </submittedName>
</protein>
<dbReference type="Proteomes" id="UP000184041">
    <property type="component" value="Unassembled WGS sequence"/>
</dbReference>
<dbReference type="NCBIfam" id="TIGR03033">
    <property type="entry name" value="phage_rel_nuc"/>
    <property type="match status" value="1"/>
</dbReference>